<accession>H2J4Y7</accession>
<name>H2J4Y7_MARPK</name>
<evidence type="ECO:0000313" key="2">
    <source>
        <dbReference type="Proteomes" id="UP000007161"/>
    </source>
</evidence>
<proteinExistence type="predicted"/>
<sequence length="535" mass="63872">MKKEISLKSIIDIINFGYYSHPLINFLSLNISDVSVQYYFLLLKSKWKKDLKSAIFYANKVIATTTTTTTTTTILKELARFELISLYYKTGKYKIAKREFAILKKRLSNIPVYARCLILPGLNLLNKTYNIIDNFKVYSENYVENDLDKAVFLYSNARIFIKREEYYKAYELFIEGYNLAKDFPHPTMMCNGLNGAAWWIRKVDKKKALIAADLLEYYIGYYFEDLSKIYNWFDTIFEAKYLNNDITIFDMSNIVIKLNKNNKVKIKKKFFHFIHDFTASTYNITDELKKYILKYADLKIKKGIINSKSLLKIINSRKVNYTSRKPYAIKNELYKLHQKKLFNHSIEKLKNKKETKIPLLFFSTYTALIEKPFFTKSHILKLIFEGNKDKIIKFFSANYEKMYFFNVMMSDFNLKKVERRLLNSEDVEDSEYNISPFYLARKKLITELFKKPKNFKEFVFNYFKLSDEEMKVFDMFLRNCVRYDIKWPITPYPKGKVRDFALKYGLGYKRVALGYYSFEDDERALIDEIIERFLK</sequence>
<dbReference type="Proteomes" id="UP000007161">
    <property type="component" value="Chromosome"/>
</dbReference>
<dbReference type="eggNOG" id="COG5114">
    <property type="taxonomic scope" value="Bacteria"/>
</dbReference>
<protein>
    <submittedName>
        <fullName evidence="1">Uncharacterized protein</fullName>
    </submittedName>
</protein>
<organism evidence="1 2">
    <name type="scientific">Marinitoga piezophila (strain DSM 14283 / JCM 11233 / KA3)</name>
    <dbReference type="NCBI Taxonomy" id="443254"/>
    <lineage>
        <taxon>Bacteria</taxon>
        <taxon>Thermotogati</taxon>
        <taxon>Thermotogota</taxon>
        <taxon>Thermotogae</taxon>
        <taxon>Petrotogales</taxon>
        <taxon>Petrotogaceae</taxon>
        <taxon>Marinitoga</taxon>
    </lineage>
</organism>
<reference evidence="2" key="2">
    <citation type="submission" date="2012-01" db="EMBL/GenBank/DDBJ databases">
        <title>Complete sequence of chromosome of Marinitoga piezophila KA3.</title>
        <authorList>
            <person name="Lucas S."/>
            <person name="Han J."/>
            <person name="Lapidus A."/>
            <person name="Cheng J.-F."/>
            <person name="Goodwin L."/>
            <person name="Pitluck S."/>
            <person name="Peters L."/>
            <person name="Mikhailova N."/>
            <person name="Teshima H."/>
            <person name="Detter J.C."/>
            <person name="Han C."/>
            <person name="Tapia R."/>
            <person name="Land M."/>
            <person name="Hauser L."/>
            <person name="Kyrpides N."/>
            <person name="Ivanova N."/>
            <person name="Pagani I."/>
            <person name="Jebbar M."/>
            <person name="Vannier P."/>
            <person name="Oger P."/>
            <person name="Cario A."/>
            <person name="Bartlett D."/>
            <person name="Noll K.M."/>
            <person name="Woyke T."/>
        </authorList>
    </citation>
    <scope>NUCLEOTIDE SEQUENCE [LARGE SCALE GENOMIC DNA]</scope>
    <source>
        <strain evidence="2">DSM 14283 / JCM 11233 / KA3</strain>
    </source>
</reference>
<dbReference type="EMBL" id="CP003257">
    <property type="protein sequence ID" value="AEX86004.1"/>
    <property type="molecule type" value="Genomic_DNA"/>
</dbReference>
<reference evidence="1 2" key="1">
    <citation type="journal article" date="2012" name="J. Bacteriol.">
        <title>Complete Genome Sequence of the Thermophilic, Piezophilic, Heterotrophic Bacterium Marinitoga piezophila KA3.</title>
        <authorList>
            <person name="Lucas S."/>
            <person name="Han J."/>
            <person name="Lapidus A."/>
            <person name="Cheng J.F."/>
            <person name="Goodwin L.A."/>
            <person name="Pitluck S."/>
            <person name="Peters L."/>
            <person name="Mikhailova N."/>
            <person name="Teshima H."/>
            <person name="Detter J.C."/>
            <person name="Han C."/>
            <person name="Tapia R."/>
            <person name="Land M."/>
            <person name="Hauser L."/>
            <person name="Kyrpides N.C."/>
            <person name="Ivanova N."/>
            <person name="Pagani I."/>
            <person name="Vannier P."/>
            <person name="Oger P."/>
            <person name="Bartlett D.H."/>
            <person name="Noll K.M."/>
            <person name="Woyke T."/>
            <person name="Jebbar M."/>
        </authorList>
    </citation>
    <scope>NUCLEOTIDE SEQUENCE [LARGE SCALE GENOMIC DNA]</scope>
    <source>
        <strain evidence="2">DSM 14283 / JCM 11233 / KA3</strain>
    </source>
</reference>
<dbReference type="KEGG" id="mpz:Marpi_1615"/>
<evidence type="ECO:0000313" key="1">
    <source>
        <dbReference type="EMBL" id="AEX86004.1"/>
    </source>
</evidence>
<dbReference type="RefSeq" id="WP_014297075.1">
    <property type="nucleotide sequence ID" value="NC_016751.1"/>
</dbReference>
<keyword evidence="2" id="KW-1185">Reference proteome</keyword>
<dbReference type="HOGENOM" id="CLU_036791_0_0_0"/>
<dbReference type="AlphaFoldDB" id="H2J4Y7"/>
<dbReference type="OrthoDB" id="9815113at2"/>
<gene>
    <name evidence="1" type="ordered locus">Marpi_1615</name>
</gene>